<gene>
    <name evidence="3" type="ORF">J2X04_002808</name>
</gene>
<evidence type="ECO:0008006" key="5">
    <source>
        <dbReference type="Google" id="ProtNLM"/>
    </source>
</evidence>
<evidence type="ECO:0000256" key="2">
    <source>
        <dbReference type="SAM" id="Phobius"/>
    </source>
</evidence>
<comment type="caution">
    <text evidence="3">The sequence shown here is derived from an EMBL/GenBank/DDBJ whole genome shotgun (WGS) entry which is preliminary data.</text>
</comment>
<dbReference type="EMBL" id="JAVDVW010000002">
    <property type="protein sequence ID" value="MDR7100427.1"/>
    <property type="molecule type" value="Genomic_DNA"/>
</dbReference>
<feature type="region of interest" description="Disordered" evidence="1">
    <location>
        <begin position="109"/>
        <end position="149"/>
    </location>
</feature>
<feature type="transmembrane region" description="Helical" evidence="2">
    <location>
        <begin position="38"/>
        <end position="64"/>
    </location>
</feature>
<evidence type="ECO:0000313" key="3">
    <source>
        <dbReference type="EMBL" id="MDR7100427.1"/>
    </source>
</evidence>
<dbReference type="RefSeq" id="WP_310055162.1">
    <property type="nucleotide sequence ID" value="NZ_JAVDVW010000002.1"/>
</dbReference>
<keyword evidence="4" id="KW-1185">Reference proteome</keyword>
<feature type="region of interest" description="Disordered" evidence="1">
    <location>
        <begin position="1"/>
        <end position="28"/>
    </location>
</feature>
<reference evidence="3 4" key="1">
    <citation type="submission" date="2023-07" db="EMBL/GenBank/DDBJ databases">
        <title>Sorghum-associated microbial communities from plants grown in Nebraska, USA.</title>
        <authorList>
            <person name="Schachtman D."/>
        </authorList>
    </citation>
    <scope>NUCLEOTIDE SEQUENCE [LARGE SCALE GENOMIC DNA]</scope>
    <source>
        <strain evidence="3 4">BE187</strain>
    </source>
</reference>
<sequence length="682" mass="71005">MSYAAAPEGRHPGRLSPKYGDPNLHFAGTQDMNKRKSIWLGSAWMSTAMTIAITVALTGTALLIPPPAQAVHDEPTPFQIDGNPTKSIGGGNPPVSLLDDDWDNAFGITEPYSTPRALPDDSGDGDSFANDAANLPGGKESSDFNGTNKDIDEINDGIAGTDNWEYHSAKVTPDKDNITNAYAKAYSVPGFPAGDQPGHPNTVHSHLVIYFGADRFANNGDAALGFWFFQNDVTLGANGQFEGKHAVGDILVQVDFVSGGSSSEIQIFKWVGSGGDFGQLEEIGFGAANGSTVCLPDTAGTTVNEADTACATTNNVARASPWAYVPKQGVANNFPSESFFEGGIDITGLVGEVCFSSFMAETRSSHSETAELKDFALDNFDLCSVNVEKVCFSDGGTTSPVFDSSTELFTTRHTVTITNDGFGAVHQIELLDNSVTATRVCAIATITGGINPTTVPAGGILFQDKDTPVQIAGQLNKSQSITVGLVCATDANPFTNSVTANTAAADGGAKDVGDTDTESAAVPGDGLAGCTKELLVGLKLLKFCQGDPGTAPDLNTQWSPGDLSVFLDSTNSFKPKVCVDIAISNTQNTQKMVVDSFSDTDLGSLLPVGGLTLEPLGTTGDTYNVSRCYTPTAPDGNQTTPGLVAYSDTVSATGHGKTQPTSVTATPKTATCPLCPTCPSCD</sequence>
<keyword evidence="2" id="KW-0812">Transmembrane</keyword>
<keyword evidence="2" id="KW-0472">Membrane</keyword>
<protein>
    <recommendedName>
        <fullName evidence="5">DUF11 domain-containing protein</fullName>
    </recommendedName>
</protein>
<organism evidence="3 4">
    <name type="scientific">Agrilutibacter niabensis</name>
    <dbReference type="NCBI Taxonomy" id="380628"/>
    <lineage>
        <taxon>Bacteria</taxon>
        <taxon>Pseudomonadati</taxon>
        <taxon>Pseudomonadota</taxon>
        <taxon>Gammaproteobacteria</taxon>
        <taxon>Lysobacterales</taxon>
        <taxon>Lysobacteraceae</taxon>
        <taxon>Agrilutibacter</taxon>
    </lineage>
</organism>
<name>A0ABU1VSL6_9GAMM</name>
<dbReference type="Proteomes" id="UP001267878">
    <property type="component" value="Unassembled WGS sequence"/>
</dbReference>
<keyword evidence="2" id="KW-1133">Transmembrane helix</keyword>
<proteinExistence type="predicted"/>
<evidence type="ECO:0000256" key="1">
    <source>
        <dbReference type="SAM" id="MobiDB-lite"/>
    </source>
</evidence>
<accession>A0ABU1VSL6</accession>
<evidence type="ECO:0000313" key="4">
    <source>
        <dbReference type="Proteomes" id="UP001267878"/>
    </source>
</evidence>